<accession>A0ABV5P590</accession>
<sequence>MNVIVRNVPAARQPPAAPRHADGRPYLYEMIHAAGALRGYADEPAELVAMLIPGYGELGDDSGRAVARIRLALDVQVRLQAELAAGRLGECGPEERAVLLGGRHEPPALAEWTAPVPLVLVTSFYLPEGTLPRPSGPEELQIWLDPADDWTLLTSLHAAGVITVGARSAA</sequence>
<proteinExistence type="predicted"/>
<dbReference type="EMBL" id="JBHMCF010000066">
    <property type="protein sequence ID" value="MFB9477715.1"/>
    <property type="molecule type" value="Genomic_DNA"/>
</dbReference>
<dbReference type="Proteomes" id="UP001589568">
    <property type="component" value="Unassembled WGS sequence"/>
</dbReference>
<evidence type="ECO:0000313" key="1">
    <source>
        <dbReference type="EMBL" id="MFB9477715.1"/>
    </source>
</evidence>
<keyword evidence="2" id="KW-1185">Reference proteome</keyword>
<evidence type="ECO:0000313" key="2">
    <source>
        <dbReference type="Proteomes" id="UP001589568"/>
    </source>
</evidence>
<protein>
    <submittedName>
        <fullName evidence="1">Uncharacterized protein</fullName>
    </submittedName>
</protein>
<name>A0ABV5P590_9ACTN</name>
<reference evidence="1 2" key="1">
    <citation type="submission" date="2024-09" db="EMBL/GenBank/DDBJ databases">
        <authorList>
            <person name="Sun Q."/>
            <person name="Mori K."/>
        </authorList>
    </citation>
    <scope>NUCLEOTIDE SEQUENCE [LARGE SCALE GENOMIC DNA]</scope>
    <source>
        <strain evidence="1 2">JCM 3324</strain>
    </source>
</reference>
<comment type="caution">
    <text evidence="1">The sequence shown here is derived from an EMBL/GenBank/DDBJ whole genome shotgun (WGS) entry which is preliminary data.</text>
</comment>
<organism evidence="1 2">
    <name type="scientific">Nonomuraea salmonea</name>
    <dbReference type="NCBI Taxonomy" id="46181"/>
    <lineage>
        <taxon>Bacteria</taxon>
        <taxon>Bacillati</taxon>
        <taxon>Actinomycetota</taxon>
        <taxon>Actinomycetes</taxon>
        <taxon>Streptosporangiales</taxon>
        <taxon>Streptosporangiaceae</taxon>
        <taxon>Nonomuraea</taxon>
    </lineage>
</organism>
<gene>
    <name evidence="1" type="ORF">ACFFR3_50155</name>
</gene>
<dbReference type="RefSeq" id="WP_379485512.1">
    <property type="nucleotide sequence ID" value="NZ_JBHMCF010000066.1"/>
</dbReference>